<dbReference type="AlphaFoldDB" id="A0AAD8F372"/>
<gene>
    <name evidence="1" type="ORF">Bpfe_022181</name>
</gene>
<evidence type="ECO:0000313" key="1">
    <source>
        <dbReference type="EMBL" id="KAK0048394.1"/>
    </source>
</evidence>
<dbReference type="Proteomes" id="UP001233172">
    <property type="component" value="Unassembled WGS sequence"/>
</dbReference>
<feature type="non-terminal residue" evidence="1">
    <location>
        <position position="52"/>
    </location>
</feature>
<sequence length="52" mass="6079">MTKRMTKLDQQITHRHDVETDLLTDAYHKTKTTQHGADVLVLDSVHSWIICF</sequence>
<dbReference type="EMBL" id="JASAOG010000138">
    <property type="protein sequence ID" value="KAK0048394.1"/>
    <property type="molecule type" value="Genomic_DNA"/>
</dbReference>
<proteinExistence type="predicted"/>
<organism evidence="1 2">
    <name type="scientific">Biomphalaria pfeifferi</name>
    <name type="common">Bloodfluke planorb</name>
    <name type="synonym">Freshwater snail</name>
    <dbReference type="NCBI Taxonomy" id="112525"/>
    <lineage>
        <taxon>Eukaryota</taxon>
        <taxon>Metazoa</taxon>
        <taxon>Spiralia</taxon>
        <taxon>Lophotrochozoa</taxon>
        <taxon>Mollusca</taxon>
        <taxon>Gastropoda</taxon>
        <taxon>Heterobranchia</taxon>
        <taxon>Euthyneura</taxon>
        <taxon>Panpulmonata</taxon>
        <taxon>Hygrophila</taxon>
        <taxon>Lymnaeoidea</taxon>
        <taxon>Planorbidae</taxon>
        <taxon>Biomphalaria</taxon>
    </lineage>
</organism>
<keyword evidence="2" id="KW-1185">Reference proteome</keyword>
<name>A0AAD8F372_BIOPF</name>
<reference evidence="1" key="2">
    <citation type="submission" date="2023-04" db="EMBL/GenBank/DDBJ databases">
        <authorList>
            <person name="Bu L."/>
            <person name="Lu L."/>
            <person name="Laidemitt M.R."/>
            <person name="Zhang S.M."/>
            <person name="Mutuku M."/>
            <person name="Mkoji G."/>
            <person name="Steinauer M."/>
            <person name="Loker E.S."/>
        </authorList>
    </citation>
    <scope>NUCLEOTIDE SEQUENCE</scope>
    <source>
        <strain evidence="1">KasaAsao</strain>
        <tissue evidence="1">Whole Snail</tissue>
    </source>
</reference>
<comment type="caution">
    <text evidence="1">The sequence shown here is derived from an EMBL/GenBank/DDBJ whole genome shotgun (WGS) entry which is preliminary data.</text>
</comment>
<accession>A0AAD8F372</accession>
<evidence type="ECO:0000313" key="2">
    <source>
        <dbReference type="Proteomes" id="UP001233172"/>
    </source>
</evidence>
<protein>
    <submittedName>
        <fullName evidence="1">Uncharacterized protein</fullName>
    </submittedName>
</protein>
<reference evidence="1" key="1">
    <citation type="journal article" date="2023" name="PLoS Negl. Trop. Dis.">
        <title>A genome sequence for Biomphalaria pfeifferi, the major vector snail for the human-infecting parasite Schistosoma mansoni.</title>
        <authorList>
            <person name="Bu L."/>
            <person name="Lu L."/>
            <person name="Laidemitt M.R."/>
            <person name="Zhang S.M."/>
            <person name="Mutuku M."/>
            <person name="Mkoji G."/>
            <person name="Steinauer M."/>
            <person name="Loker E.S."/>
        </authorList>
    </citation>
    <scope>NUCLEOTIDE SEQUENCE</scope>
    <source>
        <strain evidence="1">KasaAsao</strain>
    </source>
</reference>